<protein>
    <submittedName>
        <fullName evidence="2">Uncharacterized protein LOC116303588</fullName>
    </submittedName>
</protein>
<proteinExistence type="predicted"/>
<gene>
    <name evidence="2" type="primary">LOC116303588</name>
</gene>
<dbReference type="OrthoDB" id="5954686at2759"/>
<dbReference type="GeneID" id="116303588"/>
<dbReference type="InParanoid" id="A0A6P8IPN3"/>
<sequence length="245" mass="27821">MGNTETSTRRSITNSCVCDPSTDPRFFHELVTDDWRTAHQGNSAQQNMSNALSRVKVCGSEALSVSTRLKNEYFSSWNEKCTVTEARSVSIHNLGELISKVEDQYSGFSFDFRSRIQAIQWSSSWSHKIYEFTFGDNIDNEEVYFGMICLAKSPDGQKVDAISSLYKLDFTLAQEKVVTEDTFNLFGFIPIDTTTTVSYRTRSLGHFSKNQIANFCRLKALESFRNQGFINQISYVNSLSAVNNY</sequence>
<accession>A0A6P8IPN3</accession>
<dbReference type="RefSeq" id="XP_031569016.1">
    <property type="nucleotide sequence ID" value="XM_031713156.1"/>
</dbReference>
<dbReference type="Proteomes" id="UP000515163">
    <property type="component" value="Unplaced"/>
</dbReference>
<organism evidence="1 2">
    <name type="scientific">Actinia tenebrosa</name>
    <name type="common">Australian red waratah sea anemone</name>
    <dbReference type="NCBI Taxonomy" id="6105"/>
    <lineage>
        <taxon>Eukaryota</taxon>
        <taxon>Metazoa</taxon>
        <taxon>Cnidaria</taxon>
        <taxon>Anthozoa</taxon>
        <taxon>Hexacorallia</taxon>
        <taxon>Actiniaria</taxon>
        <taxon>Actiniidae</taxon>
        <taxon>Actinia</taxon>
    </lineage>
</organism>
<reference evidence="2" key="1">
    <citation type="submission" date="2025-08" db="UniProtKB">
        <authorList>
            <consortium name="RefSeq"/>
        </authorList>
    </citation>
    <scope>IDENTIFICATION</scope>
    <source>
        <tissue evidence="2">Tentacle</tissue>
    </source>
</reference>
<name>A0A6P8IPN3_ACTTE</name>
<evidence type="ECO:0000313" key="1">
    <source>
        <dbReference type="Proteomes" id="UP000515163"/>
    </source>
</evidence>
<keyword evidence="1" id="KW-1185">Reference proteome</keyword>
<dbReference type="KEGG" id="aten:116303588"/>
<evidence type="ECO:0000313" key="2">
    <source>
        <dbReference type="RefSeq" id="XP_031569016.1"/>
    </source>
</evidence>
<dbReference type="AlphaFoldDB" id="A0A6P8IPN3"/>